<evidence type="ECO:0000256" key="3">
    <source>
        <dbReference type="ARBA" id="ARBA00013109"/>
    </source>
</evidence>
<evidence type="ECO:0000256" key="8">
    <source>
        <dbReference type="ARBA" id="ARBA00048617"/>
    </source>
</evidence>
<comment type="function">
    <text evidence="6 9">Catalyzes cyclization of the linear tetrapyrrole, hydroxymethylbilane, to the macrocyclic uroporphyrinogen III.</text>
</comment>
<dbReference type="EMBL" id="CP038015">
    <property type="protein sequence ID" value="QBP40747.1"/>
    <property type="molecule type" value="Genomic_DNA"/>
</dbReference>
<dbReference type="Pfam" id="PF02602">
    <property type="entry name" value="HEM4"/>
    <property type="match status" value="1"/>
</dbReference>
<dbReference type="OrthoDB" id="9815856at2"/>
<dbReference type="CDD" id="cd06578">
    <property type="entry name" value="HemD"/>
    <property type="match status" value="1"/>
</dbReference>
<evidence type="ECO:0000256" key="1">
    <source>
        <dbReference type="ARBA" id="ARBA00004772"/>
    </source>
</evidence>
<proteinExistence type="inferred from homology"/>
<sequence>MSKKGDLQGQTIVFTGHPKSPEAFLEVERLGGKVKAFPLIKTGEVSHQDDLFMNSLNSYDWLIFTSQNAVIVFEQKLARYGVIIANFKFKVAAVGSRTAHALEKIGLHVTFIPTTYSADEFVEQFKQVSSPEQSCLFLRGSLAKATIKQGLSQQVDEWTVYETLPDINNAKELSAYIAQYPNVFVAFASPSSVHIFARDIAPNTGWAKINIAAIGYVTAAALKSHGVTVHAQSSTYTWLALVQEIANWKDDSQK</sequence>
<organism evidence="11 12">
    <name type="scientific">Paenisporosarcina antarctica</name>
    <dbReference type="NCBI Taxonomy" id="417367"/>
    <lineage>
        <taxon>Bacteria</taxon>
        <taxon>Bacillati</taxon>
        <taxon>Bacillota</taxon>
        <taxon>Bacilli</taxon>
        <taxon>Bacillales</taxon>
        <taxon>Caryophanaceae</taxon>
        <taxon>Paenisporosarcina</taxon>
    </lineage>
</organism>
<dbReference type="KEGG" id="panc:E2636_06270"/>
<keyword evidence="12" id="KW-1185">Reference proteome</keyword>
<gene>
    <name evidence="11" type="ORF">E2636_06270</name>
</gene>
<evidence type="ECO:0000313" key="11">
    <source>
        <dbReference type="EMBL" id="QBP40747.1"/>
    </source>
</evidence>
<dbReference type="GO" id="GO:0006780">
    <property type="term" value="P:uroporphyrinogen III biosynthetic process"/>
    <property type="evidence" value="ECO:0007669"/>
    <property type="project" value="UniProtKB-UniRule"/>
</dbReference>
<evidence type="ECO:0000256" key="5">
    <source>
        <dbReference type="ARBA" id="ARBA00023244"/>
    </source>
</evidence>
<accession>A0A4P6ZWK8</accession>
<name>A0A4P6ZWK8_9BACL</name>
<dbReference type="GO" id="GO:0006782">
    <property type="term" value="P:protoporphyrinogen IX biosynthetic process"/>
    <property type="evidence" value="ECO:0007669"/>
    <property type="project" value="UniProtKB-UniRule"/>
</dbReference>
<dbReference type="InterPro" id="IPR036108">
    <property type="entry name" value="4pyrrol_syn_uPrphyn_synt_sf"/>
</dbReference>
<evidence type="ECO:0000256" key="2">
    <source>
        <dbReference type="ARBA" id="ARBA00008133"/>
    </source>
</evidence>
<evidence type="ECO:0000313" key="12">
    <source>
        <dbReference type="Proteomes" id="UP000294292"/>
    </source>
</evidence>
<evidence type="ECO:0000256" key="6">
    <source>
        <dbReference type="ARBA" id="ARBA00037589"/>
    </source>
</evidence>
<dbReference type="UniPathway" id="UPA00251">
    <property type="reaction ID" value="UER00320"/>
</dbReference>
<evidence type="ECO:0000259" key="10">
    <source>
        <dbReference type="Pfam" id="PF02602"/>
    </source>
</evidence>
<dbReference type="PANTHER" id="PTHR38042">
    <property type="entry name" value="UROPORPHYRINOGEN-III SYNTHASE, CHLOROPLASTIC"/>
    <property type="match status" value="1"/>
</dbReference>
<evidence type="ECO:0000256" key="7">
    <source>
        <dbReference type="ARBA" id="ARBA00040167"/>
    </source>
</evidence>
<dbReference type="GO" id="GO:0004852">
    <property type="term" value="F:uroporphyrinogen-III synthase activity"/>
    <property type="evidence" value="ECO:0007669"/>
    <property type="project" value="UniProtKB-UniRule"/>
</dbReference>
<dbReference type="PANTHER" id="PTHR38042:SF1">
    <property type="entry name" value="UROPORPHYRINOGEN-III SYNTHASE, CHLOROPLASTIC"/>
    <property type="match status" value="1"/>
</dbReference>
<comment type="similarity">
    <text evidence="2 9">Belongs to the uroporphyrinogen-III synthase family.</text>
</comment>
<feature type="domain" description="Tetrapyrrole biosynthesis uroporphyrinogen III synthase" evidence="10">
    <location>
        <begin position="27"/>
        <end position="243"/>
    </location>
</feature>
<dbReference type="Gene3D" id="3.40.50.10090">
    <property type="match status" value="2"/>
</dbReference>
<keyword evidence="5 9" id="KW-0627">Porphyrin biosynthesis</keyword>
<dbReference type="SUPFAM" id="SSF69618">
    <property type="entry name" value="HemD-like"/>
    <property type="match status" value="1"/>
</dbReference>
<dbReference type="AlphaFoldDB" id="A0A4P6ZWK8"/>
<dbReference type="Proteomes" id="UP000294292">
    <property type="component" value="Chromosome"/>
</dbReference>
<reference evidence="11 12" key="1">
    <citation type="submission" date="2019-03" db="EMBL/GenBank/DDBJ databases">
        <title>Complete genome sequence of Paenisporosarcina antarctica CGMCC 1.6503T.</title>
        <authorList>
            <person name="Rong J.-C."/>
            <person name="Chi N.-Y."/>
            <person name="Zhang Q.-F."/>
        </authorList>
    </citation>
    <scope>NUCLEOTIDE SEQUENCE [LARGE SCALE GENOMIC DNA]</scope>
    <source>
        <strain evidence="11 12">CGMCC 1.6503</strain>
    </source>
</reference>
<comment type="catalytic activity">
    <reaction evidence="8 9">
        <text>hydroxymethylbilane = uroporphyrinogen III + H2O</text>
        <dbReference type="Rhea" id="RHEA:18965"/>
        <dbReference type="ChEBI" id="CHEBI:15377"/>
        <dbReference type="ChEBI" id="CHEBI:57308"/>
        <dbReference type="ChEBI" id="CHEBI:57845"/>
        <dbReference type="EC" id="4.2.1.75"/>
    </reaction>
</comment>
<evidence type="ECO:0000256" key="4">
    <source>
        <dbReference type="ARBA" id="ARBA00023239"/>
    </source>
</evidence>
<comment type="pathway">
    <text evidence="1 9">Porphyrin-containing compound metabolism; protoporphyrin-IX biosynthesis; coproporphyrinogen-III from 5-aminolevulinate: step 3/4.</text>
</comment>
<dbReference type="RefSeq" id="WP_134209438.1">
    <property type="nucleotide sequence ID" value="NZ_CP038015.1"/>
</dbReference>
<evidence type="ECO:0000256" key="9">
    <source>
        <dbReference type="RuleBase" id="RU366031"/>
    </source>
</evidence>
<dbReference type="InterPro" id="IPR003754">
    <property type="entry name" value="4pyrrol_synth_uPrphyn_synth"/>
</dbReference>
<keyword evidence="4 9" id="KW-0456">Lyase</keyword>
<dbReference type="InterPro" id="IPR039793">
    <property type="entry name" value="UROS/Hem4"/>
</dbReference>
<protein>
    <recommendedName>
        <fullName evidence="7 9">Uroporphyrinogen-III synthase</fullName>
        <ecNumber evidence="3 9">4.2.1.75</ecNumber>
    </recommendedName>
</protein>
<dbReference type="EC" id="4.2.1.75" evidence="3 9"/>